<gene>
    <name evidence="2" type="ORF">RAE19_14375</name>
</gene>
<evidence type="ECO:0000313" key="2">
    <source>
        <dbReference type="EMBL" id="MDT7519880.1"/>
    </source>
</evidence>
<evidence type="ECO:0000256" key="1">
    <source>
        <dbReference type="ARBA" id="ARBA00022729"/>
    </source>
</evidence>
<sequence length="364" mass="39864">MTLHAELCRRAARMLSQAVLICLGLALAWLPVTGHASAPLKLRIVGGLAGVNQYVQHEEPFWSQELARLSGGKYSAEIAPFDRSGIPAEEMLRLMSLGVIPFGTALLSAASAQHPMLGAMDLSGLNPDMTSLKRHVASFRPLLQKTLREKHGIEVLAVYTYPAQILFCKKPLASLRELEKRRIRVSSPSQADLIQGLGGVPVLVGFGQMLTHLQSGNTECAITGTMSGNTIGLPDITSHMYNLPFTWGLAVFGANTTAWNALPSDLKALLRKELTRVETNIWNASERETADGLACNRGDPSCERGRPGKMIQIEPSSDDIKLVRELVKTTVLPRWQQRCNQHCREMWESTIGSVPSDIPLPNSR</sequence>
<protein>
    <submittedName>
        <fullName evidence="2">TRAP transporter substrate-binding protein</fullName>
    </submittedName>
</protein>
<evidence type="ECO:0000313" key="3">
    <source>
        <dbReference type="Proteomes" id="UP001321700"/>
    </source>
</evidence>
<dbReference type="InterPro" id="IPR018389">
    <property type="entry name" value="DctP_fam"/>
</dbReference>
<dbReference type="EMBL" id="JAVBIK010000001">
    <property type="protein sequence ID" value="MDT7519880.1"/>
    <property type="molecule type" value="Genomic_DNA"/>
</dbReference>
<dbReference type="RefSeq" id="WP_313875529.1">
    <property type="nucleotide sequence ID" value="NZ_JAVBIK010000001.1"/>
</dbReference>
<dbReference type="InterPro" id="IPR038404">
    <property type="entry name" value="TRAP_DctP_sf"/>
</dbReference>
<dbReference type="CDD" id="cd13602">
    <property type="entry name" value="PBP2_TRAP_BpDctp6_7"/>
    <property type="match status" value="1"/>
</dbReference>
<proteinExistence type="predicted"/>
<dbReference type="Proteomes" id="UP001321700">
    <property type="component" value="Unassembled WGS sequence"/>
</dbReference>
<dbReference type="NCBIfam" id="NF037995">
    <property type="entry name" value="TRAP_S1"/>
    <property type="match status" value="1"/>
</dbReference>
<keyword evidence="3" id="KW-1185">Reference proteome</keyword>
<comment type="caution">
    <text evidence="2">The sequence shown here is derived from an EMBL/GenBank/DDBJ whole genome shotgun (WGS) entry which is preliminary data.</text>
</comment>
<dbReference type="PANTHER" id="PTHR33376:SF4">
    <property type="entry name" value="SIALIC ACID-BINDING PERIPLASMIC PROTEIN SIAP"/>
    <property type="match status" value="1"/>
</dbReference>
<accession>A0ABU3KPX3</accession>
<keyword evidence="1" id="KW-0732">Signal</keyword>
<dbReference type="PANTHER" id="PTHR33376">
    <property type="match status" value="1"/>
</dbReference>
<dbReference type="Pfam" id="PF03480">
    <property type="entry name" value="DctP"/>
    <property type="match status" value="1"/>
</dbReference>
<name>A0ABU3KPX3_9BURK</name>
<dbReference type="Gene3D" id="3.40.190.170">
    <property type="entry name" value="Bacterial extracellular solute-binding protein, family 7"/>
    <property type="match status" value="1"/>
</dbReference>
<reference evidence="2 3" key="1">
    <citation type="submission" date="2023-08" db="EMBL/GenBank/DDBJ databases">
        <title>Rhodoferax potami sp. nov. and Rhodoferax mekongensis sp. nov., isolated from the Mekong River in Thailand.</title>
        <authorList>
            <person name="Kitikhun S."/>
            <person name="Charoenyingcharoen P."/>
            <person name="Siriarchawattana P."/>
            <person name="Likhitrattanapisal S."/>
            <person name="Nilsakha T."/>
            <person name="Chanpet A."/>
            <person name="Rattanawaree P."/>
            <person name="Ingsriswang S."/>
        </authorList>
    </citation>
    <scope>NUCLEOTIDE SEQUENCE [LARGE SCALE GENOMIC DNA]</scope>
    <source>
        <strain evidence="2 3">TBRC 17660</strain>
    </source>
</reference>
<organism evidence="2 3">
    <name type="scientific">Rhodoferax potami</name>
    <dbReference type="NCBI Taxonomy" id="3068338"/>
    <lineage>
        <taxon>Bacteria</taxon>
        <taxon>Pseudomonadati</taxon>
        <taxon>Pseudomonadota</taxon>
        <taxon>Betaproteobacteria</taxon>
        <taxon>Burkholderiales</taxon>
        <taxon>Comamonadaceae</taxon>
        <taxon>Rhodoferax</taxon>
    </lineage>
</organism>